<organism evidence="1">
    <name type="scientific">Rhizophora mucronata</name>
    <name type="common">Asiatic mangrove</name>
    <dbReference type="NCBI Taxonomy" id="61149"/>
    <lineage>
        <taxon>Eukaryota</taxon>
        <taxon>Viridiplantae</taxon>
        <taxon>Streptophyta</taxon>
        <taxon>Embryophyta</taxon>
        <taxon>Tracheophyta</taxon>
        <taxon>Spermatophyta</taxon>
        <taxon>Magnoliopsida</taxon>
        <taxon>eudicotyledons</taxon>
        <taxon>Gunneridae</taxon>
        <taxon>Pentapetalae</taxon>
        <taxon>rosids</taxon>
        <taxon>fabids</taxon>
        <taxon>Malpighiales</taxon>
        <taxon>Rhizophoraceae</taxon>
        <taxon>Rhizophora</taxon>
    </lineage>
</organism>
<reference evidence="1" key="1">
    <citation type="submission" date="2018-02" db="EMBL/GenBank/DDBJ databases">
        <title>Rhizophora mucronata_Transcriptome.</title>
        <authorList>
            <person name="Meera S.P."/>
            <person name="Sreeshan A."/>
            <person name="Augustine A."/>
        </authorList>
    </citation>
    <scope>NUCLEOTIDE SEQUENCE</scope>
    <source>
        <tissue evidence="1">Leaf</tissue>
    </source>
</reference>
<proteinExistence type="predicted"/>
<sequence>MTSINPISRKYRNAMNASIIIWMIDTASNSKQTTHPKPQNDH</sequence>
<dbReference type="AlphaFoldDB" id="A0A2P2Q8D8"/>
<evidence type="ECO:0000313" key="1">
    <source>
        <dbReference type="EMBL" id="MBX63256.1"/>
    </source>
</evidence>
<protein>
    <submittedName>
        <fullName evidence="1">Uncharacterized protein</fullName>
    </submittedName>
</protein>
<dbReference type="EMBL" id="GGEC01082772">
    <property type="protein sequence ID" value="MBX63256.1"/>
    <property type="molecule type" value="Transcribed_RNA"/>
</dbReference>
<accession>A0A2P2Q8D8</accession>
<name>A0A2P2Q8D8_RHIMU</name>